<protein>
    <submittedName>
        <fullName evidence="1">Uncharacterized protein</fullName>
    </submittedName>
</protein>
<evidence type="ECO:0000313" key="2">
    <source>
        <dbReference type="Proteomes" id="UP000066624"/>
    </source>
</evidence>
<reference evidence="1 2" key="1">
    <citation type="submission" date="2015-07" db="EMBL/GenBank/DDBJ databases">
        <authorList>
            <person name="Noorani M."/>
        </authorList>
    </citation>
    <scope>NUCLEOTIDE SEQUENCE [LARGE SCALE GENOMIC DNA]</scope>
    <source>
        <strain evidence="1 2">KCTC 42284</strain>
    </source>
</reference>
<proteinExistence type="predicted"/>
<dbReference type="EMBL" id="CP012154">
    <property type="protein sequence ID" value="AKS43124.1"/>
    <property type="molecule type" value="Genomic_DNA"/>
</dbReference>
<accession>A0A0K0XZL5</accession>
<dbReference type="Proteomes" id="UP000066624">
    <property type="component" value="Chromosome"/>
</dbReference>
<dbReference type="RefSeq" id="WP_156201232.1">
    <property type="nucleotide sequence ID" value="NZ_CP012154.1"/>
</dbReference>
<dbReference type="AlphaFoldDB" id="A0A0K0XZL5"/>
<organism evidence="1 2">
    <name type="scientific">Wenzhouxiangella marina</name>
    <dbReference type="NCBI Taxonomy" id="1579979"/>
    <lineage>
        <taxon>Bacteria</taxon>
        <taxon>Pseudomonadati</taxon>
        <taxon>Pseudomonadota</taxon>
        <taxon>Gammaproteobacteria</taxon>
        <taxon>Chromatiales</taxon>
        <taxon>Wenzhouxiangellaceae</taxon>
        <taxon>Wenzhouxiangella</taxon>
    </lineage>
</organism>
<evidence type="ECO:0000313" key="1">
    <source>
        <dbReference type="EMBL" id="AKS43124.1"/>
    </source>
</evidence>
<keyword evidence="2" id="KW-1185">Reference proteome</keyword>
<gene>
    <name evidence="1" type="ORF">WM2015_2767</name>
</gene>
<sequence>MAILCVESVFAQACSLSEIRLGGLPGDAYIGPTCSSSDETHRTCFYVSGQNIPEPAGGFYVASLDGIPYPTAFQTRLSAQQAVICLSDLPFAQNIDVAVQVASGCSIQATSLYSAPYCGCTIQQIRLGGQPGDAYIGPTCGTNGTYRSCYYVSGTRLPAPESIYYQLRLDGLPYPVAFEQVISAGSQVVMCANDLPPKAGLVSVLATLSSSCSRYTPNLYDASETCNCLGDPAAVAACLASEAPVFEDRFQAPAANRGDEAFWQP</sequence>
<dbReference type="KEGG" id="wma:WM2015_2767"/>
<name>A0A0K0XZL5_9GAMM</name>